<dbReference type="EMBL" id="BNBD01000003">
    <property type="protein sequence ID" value="GHF38760.1"/>
    <property type="molecule type" value="Genomic_DNA"/>
</dbReference>
<evidence type="ECO:0000313" key="2">
    <source>
        <dbReference type="Proteomes" id="UP000638313"/>
    </source>
</evidence>
<keyword evidence="2" id="KW-1185">Reference proteome</keyword>
<proteinExistence type="predicted"/>
<dbReference type="AlphaFoldDB" id="A0A919EB03"/>
<comment type="caution">
    <text evidence="1">The sequence shown here is derived from an EMBL/GenBank/DDBJ whole genome shotgun (WGS) entry which is preliminary data.</text>
</comment>
<protein>
    <submittedName>
        <fullName evidence="1">Uncharacterized protein</fullName>
    </submittedName>
</protein>
<organism evidence="1 2">
    <name type="scientific">Streptomyces mashuensis</name>
    <dbReference type="NCBI Taxonomy" id="33904"/>
    <lineage>
        <taxon>Bacteria</taxon>
        <taxon>Bacillati</taxon>
        <taxon>Actinomycetota</taxon>
        <taxon>Actinomycetes</taxon>
        <taxon>Kitasatosporales</taxon>
        <taxon>Streptomycetaceae</taxon>
        <taxon>Streptomyces</taxon>
    </lineage>
</organism>
<reference evidence="1" key="2">
    <citation type="submission" date="2020-09" db="EMBL/GenBank/DDBJ databases">
        <authorList>
            <person name="Sun Q."/>
            <person name="Ohkuma M."/>
        </authorList>
    </citation>
    <scope>NUCLEOTIDE SEQUENCE</scope>
    <source>
        <strain evidence="1">JCM 4059</strain>
    </source>
</reference>
<dbReference type="Proteomes" id="UP000638313">
    <property type="component" value="Unassembled WGS sequence"/>
</dbReference>
<gene>
    <name evidence="1" type="ORF">GCM10010218_19990</name>
</gene>
<sequence>MFVPRPRMCAVCFTPLDAHTPLWAPIVPPIYEHPARAEGEWDHEPEPVDVDERVIHLCDLCLQPGGTSTFRTTKALVAIEEDGQIRDYGDDWAACETCATHVRRRSPHLLIDRAVSLARHPNGRPLNRPERRDLRRHIKPVHMAFLEAEPFEVPSGKQDQR</sequence>
<evidence type="ECO:0000313" key="1">
    <source>
        <dbReference type="EMBL" id="GHF38760.1"/>
    </source>
</evidence>
<reference evidence="1" key="1">
    <citation type="journal article" date="2014" name="Int. J. Syst. Evol. Microbiol.">
        <title>Complete genome sequence of Corynebacterium casei LMG S-19264T (=DSM 44701T), isolated from a smear-ripened cheese.</title>
        <authorList>
            <consortium name="US DOE Joint Genome Institute (JGI-PGF)"/>
            <person name="Walter F."/>
            <person name="Albersmeier A."/>
            <person name="Kalinowski J."/>
            <person name="Ruckert C."/>
        </authorList>
    </citation>
    <scope>NUCLEOTIDE SEQUENCE</scope>
    <source>
        <strain evidence="1">JCM 4059</strain>
    </source>
</reference>
<dbReference type="RefSeq" id="WP_190129131.1">
    <property type="nucleotide sequence ID" value="NZ_BNBD01000003.1"/>
</dbReference>
<name>A0A919EB03_9ACTN</name>
<accession>A0A919EB03</accession>